<dbReference type="EMBL" id="LVJI01000002">
    <property type="protein sequence ID" value="OAB48014.1"/>
    <property type="molecule type" value="Genomic_DNA"/>
</dbReference>
<reference evidence="1 2" key="1">
    <citation type="submission" date="2016-03" db="EMBL/GenBank/DDBJ databases">
        <title>Draft genome sequence of Paenibacillus antarcticus CECT 5836.</title>
        <authorList>
            <person name="Shin S.-K."/>
            <person name="Yi H."/>
        </authorList>
    </citation>
    <scope>NUCLEOTIDE SEQUENCE [LARGE SCALE GENOMIC DNA]</scope>
    <source>
        <strain evidence="1 2">CECT 5836</strain>
    </source>
</reference>
<dbReference type="Proteomes" id="UP000077355">
    <property type="component" value="Unassembled WGS sequence"/>
</dbReference>
<proteinExistence type="predicted"/>
<evidence type="ECO:0000313" key="1">
    <source>
        <dbReference type="EMBL" id="OAB48014.1"/>
    </source>
</evidence>
<sequence>MNQYLVQKQQQRNNDAVVANVYTINYINITRVINGGIIVALITDLSKAPRNSRLQNEAECTYNILVENGKKYVQLNTYGSKERVNTNVVSQTIQFNEQSAIQLIQILKNEFSL</sequence>
<evidence type="ECO:0000313" key="2">
    <source>
        <dbReference type="Proteomes" id="UP000077355"/>
    </source>
</evidence>
<accession>A0A168QP24</accession>
<name>A0A168QP24_9BACL</name>
<keyword evidence="2" id="KW-1185">Reference proteome</keyword>
<dbReference type="RefSeq" id="WP_068646750.1">
    <property type="nucleotide sequence ID" value="NZ_CP043611.1"/>
</dbReference>
<organism evidence="1 2">
    <name type="scientific">Paenibacillus antarcticus</name>
    <dbReference type="NCBI Taxonomy" id="253703"/>
    <lineage>
        <taxon>Bacteria</taxon>
        <taxon>Bacillati</taxon>
        <taxon>Bacillota</taxon>
        <taxon>Bacilli</taxon>
        <taxon>Bacillales</taxon>
        <taxon>Paenibacillaceae</taxon>
        <taxon>Paenibacillus</taxon>
    </lineage>
</organism>
<comment type="caution">
    <text evidence="1">The sequence shown here is derived from an EMBL/GenBank/DDBJ whole genome shotgun (WGS) entry which is preliminary data.</text>
</comment>
<protein>
    <submittedName>
        <fullName evidence="1">Uncharacterized protein</fullName>
    </submittedName>
</protein>
<gene>
    <name evidence="1" type="ORF">PBAT_03835</name>
</gene>
<dbReference type="AlphaFoldDB" id="A0A168QP24"/>